<name>A0A2A2SE60_9SPHN</name>
<keyword evidence="4" id="KW-1185">Reference proteome</keyword>
<dbReference type="Proteomes" id="UP000218151">
    <property type="component" value="Unassembled WGS sequence"/>
</dbReference>
<accession>A0A2A2SE60</accession>
<dbReference type="PROSITE" id="PS51257">
    <property type="entry name" value="PROKAR_LIPOPROTEIN"/>
    <property type="match status" value="1"/>
</dbReference>
<feature type="chain" id="PRO_5012923417" evidence="2">
    <location>
        <begin position="23"/>
        <end position="109"/>
    </location>
</feature>
<dbReference type="RefSeq" id="WP_095997715.1">
    <property type="nucleotide sequence ID" value="NZ_NSLI01000003.1"/>
</dbReference>
<feature type="compositionally biased region" description="Polar residues" evidence="1">
    <location>
        <begin position="100"/>
        <end position="109"/>
    </location>
</feature>
<gene>
    <name evidence="3" type="ORF">CKY28_07340</name>
</gene>
<reference evidence="4" key="1">
    <citation type="submission" date="2017-09" db="EMBL/GenBank/DDBJ databases">
        <authorList>
            <person name="Feng G."/>
            <person name="Zhu H."/>
        </authorList>
    </citation>
    <scope>NUCLEOTIDE SEQUENCE [LARGE SCALE GENOMIC DNA]</scope>
    <source>
        <strain evidence="4">1PNM-20</strain>
    </source>
</reference>
<feature type="signal peptide" evidence="2">
    <location>
        <begin position="1"/>
        <end position="22"/>
    </location>
</feature>
<evidence type="ECO:0000313" key="4">
    <source>
        <dbReference type="Proteomes" id="UP000218151"/>
    </source>
</evidence>
<evidence type="ECO:0000313" key="3">
    <source>
        <dbReference type="EMBL" id="PAX07472.1"/>
    </source>
</evidence>
<organism evidence="3 4">
    <name type="scientific">Sphingomonas lenta</name>
    <dbReference type="NCBI Taxonomy" id="1141887"/>
    <lineage>
        <taxon>Bacteria</taxon>
        <taxon>Pseudomonadati</taxon>
        <taxon>Pseudomonadota</taxon>
        <taxon>Alphaproteobacteria</taxon>
        <taxon>Sphingomonadales</taxon>
        <taxon>Sphingomonadaceae</taxon>
        <taxon>Sphingomonas</taxon>
    </lineage>
</organism>
<sequence length="109" mass="11240">MKTLLRPMLVLAFAGLAACSNSGEEAEAPKNTAEVVQEVPAPVEEPTPVETTAPPPAETTAEANVAVPDTAEPSADEQMLDDASATGMTSRSARDEQAEELSTANSEAN</sequence>
<protein>
    <submittedName>
        <fullName evidence="3">Uncharacterized protein</fullName>
    </submittedName>
</protein>
<feature type="compositionally biased region" description="Low complexity" evidence="1">
    <location>
        <begin position="38"/>
        <end position="68"/>
    </location>
</feature>
<proteinExistence type="predicted"/>
<dbReference type="EMBL" id="NSLI01000003">
    <property type="protein sequence ID" value="PAX07472.1"/>
    <property type="molecule type" value="Genomic_DNA"/>
</dbReference>
<keyword evidence="2" id="KW-0732">Signal</keyword>
<evidence type="ECO:0000256" key="1">
    <source>
        <dbReference type="SAM" id="MobiDB-lite"/>
    </source>
</evidence>
<comment type="caution">
    <text evidence="3">The sequence shown here is derived from an EMBL/GenBank/DDBJ whole genome shotgun (WGS) entry which is preliminary data.</text>
</comment>
<evidence type="ECO:0000256" key="2">
    <source>
        <dbReference type="SAM" id="SignalP"/>
    </source>
</evidence>
<feature type="region of interest" description="Disordered" evidence="1">
    <location>
        <begin position="38"/>
        <end position="109"/>
    </location>
</feature>
<dbReference type="AlphaFoldDB" id="A0A2A2SE60"/>